<organism evidence="2 3">
    <name type="scientific">Lactobacillus colini</name>
    <dbReference type="NCBI Taxonomy" id="1819254"/>
    <lineage>
        <taxon>Bacteria</taxon>
        <taxon>Bacillati</taxon>
        <taxon>Bacillota</taxon>
        <taxon>Bacilli</taxon>
        <taxon>Lactobacillales</taxon>
        <taxon>Lactobacillaceae</taxon>
        <taxon>Lactobacillus</taxon>
    </lineage>
</organism>
<feature type="domain" description="DUF4097" evidence="1">
    <location>
        <begin position="97"/>
        <end position="288"/>
    </location>
</feature>
<comment type="caution">
    <text evidence="2">The sequence shown here is derived from an EMBL/GenBank/DDBJ whole genome shotgun (WGS) entry which is preliminary data.</text>
</comment>
<evidence type="ECO:0000313" key="3">
    <source>
        <dbReference type="Proteomes" id="UP001519292"/>
    </source>
</evidence>
<dbReference type="Pfam" id="PF13349">
    <property type="entry name" value="DUF4097"/>
    <property type="match status" value="1"/>
</dbReference>
<keyword evidence="3" id="KW-1185">Reference proteome</keyword>
<protein>
    <recommendedName>
        <fullName evidence="1">DUF4097 domain-containing protein</fullName>
    </recommendedName>
</protein>
<dbReference type="RefSeq" id="WP_209686613.1">
    <property type="nucleotide sequence ID" value="NZ_JAGGLU010000004.1"/>
</dbReference>
<sequence>MLDDKIKQIFNNYPARSDLKQLEDAIGLKLVNESKLSLTDIDEIHFNYRLGDLLILPSPDLDQLIVRDLMSRDISKLYSTVEKVGNVIKVTQGPKKLVGLFKNKVIILLPASYTGFLTIRSQSGDVSFSSLDQDCLLDVTAISGDVHMLNSNVARLQADLKSGDINLSASQISDCHINTQSGDITASDVNIDDKNGEMALSATSGKINLANISTKRLLITSHSGNIKILVPDNLQFKFLISSKSGNIILPMDAIIYAEDNYNPLRGYVGSQDASSQLDITSKSGNIKILNVNNDI</sequence>
<dbReference type="EMBL" id="JAGGLU010000004">
    <property type="protein sequence ID" value="MBP2057876.1"/>
    <property type="molecule type" value="Genomic_DNA"/>
</dbReference>
<evidence type="ECO:0000259" key="1">
    <source>
        <dbReference type="Pfam" id="PF13349"/>
    </source>
</evidence>
<reference evidence="2 3" key="1">
    <citation type="submission" date="2021-03" db="EMBL/GenBank/DDBJ databases">
        <title>Genomic Encyclopedia of Type Strains, Phase IV (KMG-IV): sequencing the most valuable type-strain genomes for metagenomic binning, comparative biology and taxonomic classification.</title>
        <authorList>
            <person name="Goeker M."/>
        </authorList>
    </citation>
    <scope>NUCLEOTIDE SEQUENCE [LARGE SCALE GENOMIC DNA]</scope>
    <source>
        <strain evidence="2 3">DSM 101872</strain>
    </source>
</reference>
<dbReference type="Proteomes" id="UP001519292">
    <property type="component" value="Unassembled WGS sequence"/>
</dbReference>
<evidence type="ECO:0000313" key="2">
    <source>
        <dbReference type="EMBL" id="MBP2057876.1"/>
    </source>
</evidence>
<name>A0ABS4MDW5_9LACO</name>
<dbReference type="InterPro" id="IPR025164">
    <property type="entry name" value="Toastrack_DUF4097"/>
</dbReference>
<proteinExistence type="predicted"/>
<gene>
    <name evidence="2" type="ORF">J2Z60_001048</name>
</gene>
<accession>A0ABS4MDW5</accession>